<dbReference type="eggNOG" id="ENOG502TI7J">
    <property type="taxonomic scope" value="Eukaryota"/>
</dbReference>
<dbReference type="PANTHER" id="PTHR38633:SF2">
    <property type="entry name" value="CONSERVED SECRETED PROTEIN"/>
    <property type="match status" value="1"/>
</dbReference>
<dbReference type="InParanoid" id="G0MYJ2"/>
<keyword evidence="3" id="KW-1185">Reference proteome</keyword>
<dbReference type="FunCoup" id="G0MYJ2">
    <property type="interactions" value="1893"/>
</dbReference>
<feature type="chain" id="PRO_5003404303" evidence="1">
    <location>
        <begin position="17"/>
        <end position="168"/>
    </location>
</feature>
<dbReference type="AlphaFoldDB" id="G0MYJ2"/>
<dbReference type="STRING" id="135651.G0MYJ2"/>
<organism evidence="3">
    <name type="scientific">Caenorhabditis brenneri</name>
    <name type="common">Nematode worm</name>
    <dbReference type="NCBI Taxonomy" id="135651"/>
    <lineage>
        <taxon>Eukaryota</taxon>
        <taxon>Metazoa</taxon>
        <taxon>Ecdysozoa</taxon>
        <taxon>Nematoda</taxon>
        <taxon>Chromadorea</taxon>
        <taxon>Rhabditida</taxon>
        <taxon>Rhabditina</taxon>
        <taxon>Rhabditomorpha</taxon>
        <taxon>Rhabditoidea</taxon>
        <taxon>Rhabditidae</taxon>
        <taxon>Peloderinae</taxon>
        <taxon>Caenorhabditis</taxon>
    </lineage>
</organism>
<sequence length="168" mass="18467">MVSLILSAVCFAVVAAGAYEAPAADNTYNRPSYGGGGYGSYPIDDYSHSHEHKKRVHKLKNLHGTGITEAEIKYYKHDGDHYAQISCPGGSTVYTWILADSDETIPSFGQPNTVALAGGINIEFVAKYSHKKWTGNDFFNDQRRKFRRVGCFTGTFVTKVNNPPAPTK</sequence>
<protein>
    <submittedName>
        <fullName evidence="2">Uncharacterized protein</fullName>
    </submittedName>
</protein>
<proteinExistence type="predicted"/>
<dbReference type="EMBL" id="GL379820">
    <property type="protein sequence ID" value="EGT47554.1"/>
    <property type="molecule type" value="Genomic_DNA"/>
</dbReference>
<gene>
    <name evidence="2" type="ORF">CAEBREN_10568</name>
</gene>
<name>G0MYJ2_CAEBE</name>
<dbReference type="OrthoDB" id="5868955at2759"/>
<evidence type="ECO:0000256" key="1">
    <source>
        <dbReference type="SAM" id="SignalP"/>
    </source>
</evidence>
<reference evidence="3" key="1">
    <citation type="submission" date="2011-07" db="EMBL/GenBank/DDBJ databases">
        <authorList>
            <consortium name="Caenorhabditis brenneri Sequencing and Analysis Consortium"/>
            <person name="Wilson R.K."/>
        </authorList>
    </citation>
    <scope>NUCLEOTIDE SEQUENCE [LARGE SCALE GENOMIC DNA]</scope>
    <source>
        <strain evidence="3">PB2801</strain>
    </source>
</reference>
<evidence type="ECO:0000313" key="3">
    <source>
        <dbReference type="Proteomes" id="UP000008068"/>
    </source>
</evidence>
<dbReference type="PANTHER" id="PTHR38633">
    <property type="entry name" value="PROTEIN CBG15573-RELATED"/>
    <property type="match status" value="1"/>
</dbReference>
<dbReference type="OMA" id="YIWILAD"/>
<keyword evidence="1" id="KW-0732">Signal</keyword>
<feature type="signal peptide" evidence="1">
    <location>
        <begin position="1"/>
        <end position="16"/>
    </location>
</feature>
<dbReference type="HOGENOM" id="CLU_121588_0_0_1"/>
<dbReference type="Proteomes" id="UP000008068">
    <property type="component" value="Unassembled WGS sequence"/>
</dbReference>
<evidence type="ECO:0000313" key="2">
    <source>
        <dbReference type="EMBL" id="EGT47554.1"/>
    </source>
</evidence>
<accession>G0MYJ2</accession>